<sequence length="509" mass="55333">MGKPVLAEMIRSHAAERPDATALIFEGRESSYAQFDVHASRVANALIGAGVRPGDRVAFLGKNSDLYFEYWFGAAKAGAVLVPVNWRLAPPEVAYVLGDSAPKIVVADPMFLDRLDEANGYRIVVTEPSGNLPLFADWRDAAGSDDPRLDAGYDEPVLQLYTSGTTGNPKGAMLTSRSLLALRQETPADVMPEWNRWSADDVALIAMPVFHISGSGWGMWSLQHGGKGVVVREFDPHQVLDLLVKYRITKIMMVPTAMRIVCDHPDAAGTDFSFLKYICYGGSAIPLDLMRQAIAVFGCGFAQMYGMTETAGTITGLPPEDHDPEGNDRMRSVGVPLPGVEMRIVGEDGAELQRGTVGEIATRSPSNMTGYHGRPEATAEAIDADGWLRTGDAGYMDADGYIYLADRIKDMIITGGENVYPAEVENALYSHPQVSDVAVIGVPDPKWGEAVKAIVVPVEGQAPEPAALIAWARERIAAYKAPKTVDFREALPRNPSGKILRRLLRDEYR</sequence>
<dbReference type="InterPro" id="IPR050237">
    <property type="entry name" value="ATP-dep_AMP-bd_enzyme"/>
</dbReference>
<dbReference type="Gene3D" id="3.40.50.12780">
    <property type="entry name" value="N-terminal domain of ligase-like"/>
    <property type="match status" value="1"/>
</dbReference>
<comment type="catalytic activity">
    <reaction evidence="3">
        <text>3-(methylsulfanyl)propanoate + ATP + CoA = 3-(methylsulfanyl)propanoyl-CoA + AMP + diphosphate</text>
        <dbReference type="Rhea" id="RHEA:43052"/>
        <dbReference type="ChEBI" id="CHEBI:30616"/>
        <dbReference type="ChEBI" id="CHEBI:33019"/>
        <dbReference type="ChEBI" id="CHEBI:49016"/>
        <dbReference type="ChEBI" id="CHEBI:57287"/>
        <dbReference type="ChEBI" id="CHEBI:82815"/>
        <dbReference type="ChEBI" id="CHEBI:456215"/>
        <dbReference type="EC" id="6.2.1.44"/>
    </reaction>
    <physiologicalReaction direction="left-to-right" evidence="3">
        <dbReference type="Rhea" id="RHEA:43053"/>
    </physiologicalReaction>
</comment>
<dbReference type="Pfam" id="PF13193">
    <property type="entry name" value="AMP-binding_C"/>
    <property type="match status" value="1"/>
</dbReference>
<dbReference type="EC" id="6.2.1.44" evidence="4"/>
<dbReference type="Pfam" id="PF00501">
    <property type="entry name" value="AMP-binding"/>
    <property type="match status" value="1"/>
</dbReference>
<dbReference type="NCBIfam" id="NF004837">
    <property type="entry name" value="PRK06187.1"/>
    <property type="match status" value="1"/>
</dbReference>
<dbReference type="PANTHER" id="PTHR43767:SF1">
    <property type="entry name" value="NONRIBOSOMAL PEPTIDE SYNTHASE PES1 (EUROFUNG)-RELATED"/>
    <property type="match status" value="1"/>
</dbReference>
<dbReference type="InterPro" id="IPR042099">
    <property type="entry name" value="ANL_N_sf"/>
</dbReference>
<evidence type="ECO:0000256" key="5">
    <source>
        <dbReference type="ARBA" id="ARBA00067668"/>
    </source>
</evidence>
<dbReference type="AlphaFoldDB" id="A0A975KBA6"/>
<feature type="domain" description="AMP-binding enzyme C-terminal" evidence="7">
    <location>
        <begin position="423"/>
        <end position="498"/>
    </location>
</feature>
<dbReference type="PANTHER" id="PTHR43767">
    <property type="entry name" value="LONG-CHAIN-FATTY-ACID--COA LIGASE"/>
    <property type="match status" value="1"/>
</dbReference>
<evidence type="ECO:0000313" key="8">
    <source>
        <dbReference type="EMBL" id="QUT08256.1"/>
    </source>
</evidence>
<accession>A0A975KBA6</accession>
<proteinExistence type="inferred from homology"/>
<dbReference type="Proteomes" id="UP000681425">
    <property type="component" value="Chromosome"/>
</dbReference>
<dbReference type="Gene3D" id="3.30.300.30">
    <property type="match status" value="1"/>
</dbReference>
<evidence type="ECO:0000256" key="3">
    <source>
        <dbReference type="ARBA" id="ARBA00051915"/>
    </source>
</evidence>
<dbReference type="InterPro" id="IPR025110">
    <property type="entry name" value="AMP-bd_C"/>
</dbReference>
<dbReference type="CDD" id="cd17631">
    <property type="entry name" value="FACL_FadD13-like"/>
    <property type="match status" value="1"/>
</dbReference>
<reference evidence="8" key="1">
    <citation type="submission" date="2021-04" db="EMBL/GenBank/DDBJ databases">
        <title>Isolation of p-tert-butylphenol degrading bacteria Sphingobium phenoxybenzoativorans Tas13 from active sludge.</title>
        <authorList>
            <person name="Li Y."/>
        </authorList>
    </citation>
    <scope>NUCLEOTIDE SEQUENCE</scope>
    <source>
        <strain evidence="8">Tas13</strain>
    </source>
</reference>
<comment type="similarity">
    <text evidence="1">Belongs to the ATP-dependent AMP-binding enzyme family.</text>
</comment>
<dbReference type="EMBL" id="CP073910">
    <property type="protein sequence ID" value="QUT08256.1"/>
    <property type="molecule type" value="Genomic_DNA"/>
</dbReference>
<protein>
    <recommendedName>
        <fullName evidence="5">3-methylmercaptopropionyl-CoA ligase</fullName>
        <ecNumber evidence="4">6.2.1.44</ecNumber>
    </recommendedName>
</protein>
<evidence type="ECO:0000256" key="1">
    <source>
        <dbReference type="ARBA" id="ARBA00006432"/>
    </source>
</evidence>
<dbReference type="GO" id="GO:0016878">
    <property type="term" value="F:acid-thiol ligase activity"/>
    <property type="evidence" value="ECO:0007669"/>
    <property type="project" value="UniProtKB-ARBA"/>
</dbReference>
<dbReference type="InterPro" id="IPR000873">
    <property type="entry name" value="AMP-dep_synth/lig_dom"/>
</dbReference>
<evidence type="ECO:0000256" key="2">
    <source>
        <dbReference type="ARBA" id="ARBA00022598"/>
    </source>
</evidence>
<organism evidence="8 9">
    <name type="scientific">Sphingobium phenoxybenzoativorans</name>
    <dbReference type="NCBI Taxonomy" id="1592790"/>
    <lineage>
        <taxon>Bacteria</taxon>
        <taxon>Pseudomonadati</taxon>
        <taxon>Pseudomonadota</taxon>
        <taxon>Alphaproteobacteria</taxon>
        <taxon>Sphingomonadales</taxon>
        <taxon>Sphingomonadaceae</taxon>
        <taxon>Sphingobium</taxon>
    </lineage>
</organism>
<name>A0A975KBA6_9SPHN</name>
<evidence type="ECO:0000313" key="9">
    <source>
        <dbReference type="Proteomes" id="UP000681425"/>
    </source>
</evidence>
<dbReference type="SUPFAM" id="SSF56801">
    <property type="entry name" value="Acetyl-CoA synthetase-like"/>
    <property type="match status" value="1"/>
</dbReference>
<evidence type="ECO:0000259" key="7">
    <source>
        <dbReference type="Pfam" id="PF13193"/>
    </source>
</evidence>
<gene>
    <name evidence="8" type="ORF">KFK14_13485</name>
</gene>
<feature type="domain" description="AMP-dependent synthetase/ligase" evidence="6">
    <location>
        <begin position="12"/>
        <end position="372"/>
    </location>
</feature>
<keyword evidence="2 8" id="KW-0436">Ligase</keyword>
<dbReference type="FunFam" id="3.30.300.30:FF:000008">
    <property type="entry name" value="2,3-dihydroxybenzoate-AMP ligase"/>
    <property type="match status" value="1"/>
</dbReference>
<keyword evidence="9" id="KW-1185">Reference proteome</keyword>
<evidence type="ECO:0000256" key="4">
    <source>
        <dbReference type="ARBA" id="ARBA00066616"/>
    </source>
</evidence>
<evidence type="ECO:0000259" key="6">
    <source>
        <dbReference type="Pfam" id="PF00501"/>
    </source>
</evidence>
<dbReference type="KEGG" id="spph:KFK14_13485"/>
<dbReference type="InterPro" id="IPR045851">
    <property type="entry name" value="AMP-bd_C_sf"/>
</dbReference>